<name>A0A059CSQ5_EUCGR</name>
<gene>
    <name evidence="1" type="ORF">EUGRSUZ_C02314</name>
</gene>
<evidence type="ECO:0000313" key="1">
    <source>
        <dbReference type="EMBL" id="KCW80955.1"/>
    </source>
</evidence>
<dbReference type="AlphaFoldDB" id="A0A059CSQ5"/>
<dbReference type="EMBL" id="KK198755">
    <property type="protein sequence ID" value="KCW80955.1"/>
    <property type="molecule type" value="Genomic_DNA"/>
</dbReference>
<organism evidence="1">
    <name type="scientific">Eucalyptus grandis</name>
    <name type="common">Flooded gum</name>
    <dbReference type="NCBI Taxonomy" id="71139"/>
    <lineage>
        <taxon>Eukaryota</taxon>
        <taxon>Viridiplantae</taxon>
        <taxon>Streptophyta</taxon>
        <taxon>Embryophyta</taxon>
        <taxon>Tracheophyta</taxon>
        <taxon>Spermatophyta</taxon>
        <taxon>Magnoliopsida</taxon>
        <taxon>eudicotyledons</taxon>
        <taxon>Gunneridae</taxon>
        <taxon>Pentapetalae</taxon>
        <taxon>rosids</taxon>
        <taxon>malvids</taxon>
        <taxon>Myrtales</taxon>
        <taxon>Myrtaceae</taxon>
        <taxon>Myrtoideae</taxon>
        <taxon>Eucalypteae</taxon>
        <taxon>Eucalyptus</taxon>
    </lineage>
</organism>
<protein>
    <submittedName>
        <fullName evidence="1">Uncharacterized protein</fullName>
    </submittedName>
</protein>
<sequence>MHQQGYCHLHIPQRSTLNILVPLQPRMKTIYLTMMQDPISKTLHSMRSKKLFSFVNAIPLDLSLPLPPRPLPRPLGDPPI</sequence>
<reference evidence="1" key="1">
    <citation type="submission" date="2013-07" db="EMBL/GenBank/DDBJ databases">
        <title>The genome of Eucalyptus grandis.</title>
        <authorList>
            <person name="Schmutz J."/>
            <person name="Hayes R."/>
            <person name="Myburg A."/>
            <person name="Tuskan G."/>
            <person name="Grattapaglia D."/>
            <person name="Rokhsar D.S."/>
        </authorList>
    </citation>
    <scope>NUCLEOTIDE SEQUENCE</scope>
    <source>
        <tissue evidence="1">Leaf extractions</tissue>
    </source>
</reference>
<accession>A0A059CSQ5</accession>
<dbReference type="Gramene" id="KCW80955">
    <property type="protein sequence ID" value="KCW80955"/>
    <property type="gene ID" value="EUGRSUZ_C02314"/>
</dbReference>
<dbReference type="InParanoid" id="A0A059CSQ5"/>
<proteinExistence type="predicted"/>